<comment type="caution">
    <text evidence="2">The sequence shown here is derived from an EMBL/GenBank/DDBJ whole genome shotgun (WGS) entry which is preliminary data.</text>
</comment>
<sequence>MTVNKLTIRQARWNSGFTLEKVAEETDISVKKIEWYEDNSGEITLSESLVLCKLYGVKHDDVTFGSIEDPNVKKECSSLYTPASSMSFLAKIGSKLKDINLAIAYDDVLSDRHIVASILDVLSEIEVEEEYLTNEILDKLNEMGNKNRLNNTLAGR</sequence>
<dbReference type="GO" id="GO:0003677">
    <property type="term" value="F:DNA binding"/>
    <property type="evidence" value="ECO:0007669"/>
    <property type="project" value="InterPro"/>
</dbReference>
<gene>
    <name evidence="2" type="ORF">PBAT_11170</name>
</gene>
<evidence type="ECO:0000313" key="3">
    <source>
        <dbReference type="Proteomes" id="UP000077355"/>
    </source>
</evidence>
<dbReference type="InterPro" id="IPR010982">
    <property type="entry name" value="Lambda_DNA-bd_dom_sf"/>
</dbReference>
<dbReference type="SUPFAM" id="SSF47413">
    <property type="entry name" value="lambda repressor-like DNA-binding domains"/>
    <property type="match status" value="1"/>
</dbReference>
<evidence type="ECO:0000259" key="1">
    <source>
        <dbReference type="PROSITE" id="PS50943"/>
    </source>
</evidence>
<feature type="domain" description="HTH cro/C1-type" evidence="1">
    <location>
        <begin position="8"/>
        <end position="62"/>
    </location>
</feature>
<dbReference type="EMBL" id="LVJI01000015">
    <property type="protein sequence ID" value="OAB46568.1"/>
    <property type="molecule type" value="Genomic_DNA"/>
</dbReference>
<protein>
    <recommendedName>
        <fullName evidence="1">HTH cro/C1-type domain-containing protein</fullName>
    </recommendedName>
</protein>
<organism evidence="2 3">
    <name type="scientific">Paenibacillus antarcticus</name>
    <dbReference type="NCBI Taxonomy" id="253703"/>
    <lineage>
        <taxon>Bacteria</taxon>
        <taxon>Bacillati</taxon>
        <taxon>Bacillota</taxon>
        <taxon>Bacilli</taxon>
        <taxon>Bacillales</taxon>
        <taxon>Paenibacillaceae</taxon>
        <taxon>Paenibacillus</taxon>
    </lineage>
</organism>
<dbReference type="RefSeq" id="WP_068649499.1">
    <property type="nucleotide sequence ID" value="NZ_CP043611.1"/>
</dbReference>
<dbReference type="SMART" id="SM00530">
    <property type="entry name" value="HTH_XRE"/>
    <property type="match status" value="1"/>
</dbReference>
<proteinExistence type="predicted"/>
<name>A0A168PAK0_9BACL</name>
<dbReference type="InterPro" id="IPR001387">
    <property type="entry name" value="Cro/C1-type_HTH"/>
</dbReference>
<dbReference type="OrthoDB" id="9768284at2"/>
<dbReference type="Proteomes" id="UP000077355">
    <property type="component" value="Unassembled WGS sequence"/>
</dbReference>
<dbReference type="CDD" id="cd00093">
    <property type="entry name" value="HTH_XRE"/>
    <property type="match status" value="1"/>
</dbReference>
<reference evidence="2 3" key="1">
    <citation type="submission" date="2016-03" db="EMBL/GenBank/DDBJ databases">
        <title>Draft genome sequence of Paenibacillus antarcticus CECT 5836.</title>
        <authorList>
            <person name="Shin S.-K."/>
            <person name="Yi H."/>
        </authorList>
    </citation>
    <scope>NUCLEOTIDE SEQUENCE [LARGE SCALE GENOMIC DNA]</scope>
    <source>
        <strain evidence="2 3">CECT 5836</strain>
    </source>
</reference>
<dbReference type="PROSITE" id="PS50943">
    <property type="entry name" value="HTH_CROC1"/>
    <property type="match status" value="1"/>
</dbReference>
<accession>A0A168PAK0</accession>
<dbReference type="Gene3D" id="1.10.260.40">
    <property type="entry name" value="lambda repressor-like DNA-binding domains"/>
    <property type="match status" value="1"/>
</dbReference>
<dbReference type="AlphaFoldDB" id="A0A168PAK0"/>
<keyword evidence="3" id="KW-1185">Reference proteome</keyword>
<evidence type="ECO:0000313" key="2">
    <source>
        <dbReference type="EMBL" id="OAB46568.1"/>
    </source>
</evidence>